<name>A0A0M0BNX2_9ARCH</name>
<keyword evidence="1" id="KW-0812">Transmembrane</keyword>
<sequence>MFSLLLLVVLASSMGAAYAEEQRWFTRLRVEDLTTRQLVLEEDLEAGELIRNAPMFAGAEYNITLTLNIRLTAAYADLTLSLKLLHADSIDRFWEIHTTDLKLTGDYNPNRAEITFSQVKGRYAISTFGEIPADLTLTPLNPDLTLHKPVNYTVIQLIGPDGGVLDDIVLNIIDAEIDGYRLVRGQRTGELQRYKESRVDPAYIELYENFLALAESQAEVGAVRSAVDILEGLEVEVPPVQTGPSLAEQYFLPLVAGLGALTAAFALLMLRARGKLSFVSTILGEQIREMEALTMRASRIDKSLASRLQEISDRLKETERI</sequence>
<protein>
    <submittedName>
        <fullName evidence="2">Uncharacterized protein</fullName>
    </submittedName>
</protein>
<organism evidence="2 3">
    <name type="scientific">miscellaneous Crenarchaeota group-15 archaeon DG-45</name>
    <dbReference type="NCBI Taxonomy" id="1685127"/>
    <lineage>
        <taxon>Archaea</taxon>
        <taxon>Candidatus Bathyarchaeota</taxon>
        <taxon>MCG-15</taxon>
    </lineage>
</organism>
<comment type="caution">
    <text evidence="2">The sequence shown here is derived from an EMBL/GenBank/DDBJ whole genome shotgun (WGS) entry which is preliminary data.</text>
</comment>
<dbReference type="EMBL" id="LFWZ01000036">
    <property type="protein sequence ID" value="KON30258.1"/>
    <property type="molecule type" value="Genomic_DNA"/>
</dbReference>
<keyword evidence="1" id="KW-0472">Membrane</keyword>
<evidence type="ECO:0000256" key="1">
    <source>
        <dbReference type="SAM" id="Phobius"/>
    </source>
</evidence>
<evidence type="ECO:0000313" key="3">
    <source>
        <dbReference type="Proteomes" id="UP000037210"/>
    </source>
</evidence>
<accession>A0A0M0BNX2</accession>
<keyword evidence="1" id="KW-1133">Transmembrane helix</keyword>
<proteinExistence type="predicted"/>
<dbReference type="Proteomes" id="UP000037210">
    <property type="component" value="Unassembled WGS sequence"/>
</dbReference>
<gene>
    <name evidence="2" type="ORF">AC482_04295</name>
</gene>
<feature type="transmembrane region" description="Helical" evidence="1">
    <location>
        <begin position="250"/>
        <end position="270"/>
    </location>
</feature>
<dbReference type="AlphaFoldDB" id="A0A0M0BNX2"/>
<reference evidence="2 3" key="1">
    <citation type="submission" date="2015-06" db="EMBL/GenBank/DDBJ databases">
        <title>New insights into the roles of widespread benthic archaea in carbon and nitrogen cycling.</title>
        <authorList>
            <person name="Lazar C.S."/>
            <person name="Baker B.J."/>
            <person name="Seitz K.W."/>
            <person name="Hyde A.S."/>
            <person name="Dick G.J."/>
            <person name="Hinrichs K.-U."/>
            <person name="Teske A.P."/>
        </authorList>
    </citation>
    <scope>NUCLEOTIDE SEQUENCE [LARGE SCALE GENOMIC DNA]</scope>
    <source>
        <strain evidence="2">DG-45</strain>
    </source>
</reference>
<evidence type="ECO:0000313" key="2">
    <source>
        <dbReference type="EMBL" id="KON30258.1"/>
    </source>
</evidence>